<reference evidence="2" key="1">
    <citation type="submission" date="2022-12" db="EMBL/GenBank/DDBJ databases">
        <authorList>
            <person name="Alioto T."/>
            <person name="Alioto T."/>
            <person name="Gomez Garrido J."/>
        </authorList>
    </citation>
    <scope>NUCLEOTIDE SEQUENCE</scope>
</reference>
<dbReference type="PANTHER" id="PTHR38493">
    <property type="entry name" value="CHROMOSOME 1 OPEN READING FRAME 167"/>
    <property type="match status" value="1"/>
</dbReference>
<feature type="compositionally biased region" description="Polar residues" evidence="1">
    <location>
        <begin position="1021"/>
        <end position="1034"/>
    </location>
</feature>
<keyword evidence="3" id="KW-1185">Reference proteome</keyword>
<dbReference type="EMBL" id="OX395133">
    <property type="protein sequence ID" value="CAI5783060.1"/>
    <property type="molecule type" value="Genomic_DNA"/>
</dbReference>
<dbReference type="InterPro" id="IPR031473">
    <property type="entry name" value="DUF4684"/>
</dbReference>
<evidence type="ECO:0000256" key="1">
    <source>
        <dbReference type="SAM" id="MobiDB-lite"/>
    </source>
</evidence>
<name>A0AA35KRN8_9SAUR</name>
<organism evidence="2 3">
    <name type="scientific">Podarcis lilfordi</name>
    <name type="common">Lilford's wall lizard</name>
    <dbReference type="NCBI Taxonomy" id="74358"/>
    <lineage>
        <taxon>Eukaryota</taxon>
        <taxon>Metazoa</taxon>
        <taxon>Chordata</taxon>
        <taxon>Craniata</taxon>
        <taxon>Vertebrata</taxon>
        <taxon>Euteleostomi</taxon>
        <taxon>Lepidosauria</taxon>
        <taxon>Squamata</taxon>
        <taxon>Bifurcata</taxon>
        <taxon>Unidentata</taxon>
        <taxon>Episquamata</taxon>
        <taxon>Laterata</taxon>
        <taxon>Lacertibaenia</taxon>
        <taxon>Lacertidae</taxon>
        <taxon>Podarcis</taxon>
    </lineage>
</organism>
<gene>
    <name evidence="2" type="ORF">PODLI_1B015968</name>
</gene>
<feature type="region of interest" description="Disordered" evidence="1">
    <location>
        <begin position="991"/>
        <end position="1055"/>
    </location>
</feature>
<evidence type="ECO:0008006" key="4">
    <source>
        <dbReference type="Google" id="ProtNLM"/>
    </source>
</evidence>
<accession>A0AA35KRN8</accession>
<evidence type="ECO:0000313" key="3">
    <source>
        <dbReference type="Proteomes" id="UP001178461"/>
    </source>
</evidence>
<feature type="region of interest" description="Disordered" evidence="1">
    <location>
        <begin position="546"/>
        <end position="611"/>
    </location>
</feature>
<dbReference type="PANTHER" id="PTHR38493:SF1">
    <property type="entry name" value="SFI1 SPINDLE BODY DOMAIN-CONTAINING PROTEIN"/>
    <property type="match status" value="1"/>
</dbReference>
<feature type="region of interest" description="Disordered" evidence="1">
    <location>
        <begin position="142"/>
        <end position="173"/>
    </location>
</feature>
<feature type="compositionally biased region" description="Polar residues" evidence="1">
    <location>
        <begin position="692"/>
        <end position="701"/>
    </location>
</feature>
<proteinExistence type="predicted"/>
<protein>
    <recommendedName>
        <fullName evidence="4">Sfi1 spindle body domain-containing protein</fullName>
    </recommendedName>
</protein>
<sequence>MPRGKKKENIPPFLSGYVASEQTNVQRNININLYLSTERNVAADSVVCRSDCRGASAQGEKRAAFAGKGSNDLQQHRAVQTNLSCPYWPFQDATGGSLPKQQSNLASKLQRGASGDSEFTRDALISCPSLCSCSEQLGLKGNPPSHLSSRSRHVSHDCGTLSKNRMGSEDRYGSKPSHVCASRRICGHLGDCGGYFSPAELPVTSAPGSVSCRCPPTSLSRSDDSFHRGPGLTLDHLNSSTLVESARSSVALQTLLKSSQTSADLHRSIRQLKREATSMGALGSSPWESKRPLFPCQPLRSPQVSASTVLSSVEHLAAGESYARQASVKWRAPFPRDWGGTSTVGKPTSIVYRCDNAGLQTCPMEALDQSGFHGGVDLASLALRGEDLCSKTSIRYLECCLGGGWRTPERTGACDCSKTRCHRKAADPEELASGALRRSELSLSDHALSLLSFDSLEVSLKTLCADSPANLGSPVCVSLAVHSPACWFRNGAQDSDVCEAGGELGEDGGGPTLSAGEHAADLPHWKLSRFGEHWQAADSIGAAVVGRSGNGSPNSVPDDCWPDAENGQGGGPSTEQTGKRTTALYDEESNNRMDDKEDLESMEKKRNRPLPKRVDPQLEKCFVAWRNNVSGKTAAARALYEHQLLRKGLAALRWAVQLRKVQAGIAQRNHILVVLAASFRKWQDALVKQRKAQPSLQQEAASPSRGPPTTPGGGGVRMSPNPCHLPAEYLEDAARYSRAEGNLWTQLRHQQGGGETCRKAAALRDVRRLAAFRLWRLQKERLEKEEIRAQEALALLEKKRLVSAFEAWRSRYRAARRILPLVTQVQRGLLSRCFQAWKSVTDREVLCRHSRERLRLETLRVHFHQWALMLQVREKARKTLLELWDLKRRRAHGGNMDAAEKVPAAQARWSQKSGADALDDFYRALTLQQAFRTWELRWRESQRATAFRRVSERQQLREALGLWRLKTLCPHPLGLGPGDLTEDLLLASPDSEESSLSSGFHSNVPAPPLSSGSLDKEGSSEDGSQASISSSLTIEDSGRLPPHGSPSPSHFPSESQDLAAADLCHTQNRRQLLAKCFAFWSARTVQNLKAEQHRKRALLSRAFTSWSAAAAHFSTWRTTLACLESARGQRLLASCFGRWKAEFLRADRRRKDGRPRRRLAGYGAMWRWRKAIRGSRALRFSSVSQASNYWTRAATFRQCVRRQSGFIGARKFLKSPLLWPSRRRRTSEEAPQPGLAIHSRLISSSFRVWLTLYRCQSKTLGPQRAPMHLEAAGQGSRHGWNQETRPETTPSAVGRRWLGRKYLARWRHHVLLRRFQHRKEKRRLARAWVVWKDSCQTELAVQALVRQRLAQWSWAVWRRRCLQSWVAERFLAGEERQLLEQAFGRWRQLTASRSEGRGDF</sequence>
<feature type="compositionally biased region" description="Basic and acidic residues" evidence="1">
    <location>
        <begin position="589"/>
        <end position="604"/>
    </location>
</feature>
<dbReference type="Proteomes" id="UP001178461">
    <property type="component" value="Chromosome 8"/>
</dbReference>
<feature type="region of interest" description="Disordered" evidence="1">
    <location>
        <begin position="690"/>
        <end position="721"/>
    </location>
</feature>
<feature type="compositionally biased region" description="Low complexity" evidence="1">
    <location>
        <begin position="1046"/>
        <end position="1055"/>
    </location>
</feature>
<evidence type="ECO:0000313" key="2">
    <source>
        <dbReference type="EMBL" id="CAI5783060.1"/>
    </source>
</evidence>